<feature type="domain" description="Transposase DDE" evidence="1">
    <location>
        <begin position="6"/>
        <end position="46"/>
    </location>
</feature>
<gene>
    <name evidence="2" type="ORF">BTN49_1658</name>
</gene>
<comment type="caution">
    <text evidence="2">The sequence shown here is derived from an EMBL/GenBank/DDBJ whole genome shotgun (WGS) entry which is preliminary data.</text>
</comment>
<sequence>MMGWLNEVKRPMGLFYSYKLHLITNDHGSIISVKVTTTNVDDKKSCLIIYGDPSMEIGSLHPDDNNDAYSLA</sequence>
<dbReference type="AlphaFoldDB" id="A0A2A5T3K0"/>
<evidence type="ECO:0000259" key="1">
    <source>
        <dbReference type="Pfam" id="PF13612"/>
    </source>
</evidence>
<protein>
    <submittedName>
        <fullName evidence="2">Mobile element protein</fullName>
    </submittedName>
</protein>
<dbReference type="Proteomes" id="UP000219020">
    <property type="component" value="Unassembled WGS sequence"/>
</dbReference>
<organism evidence="2 3">
    <name type="scientific">Candidatus Enterovibrio escicola</name>
    <dbReference type="NCBI Taxonomy" id="1927127"/>
    <lineage>
        <taxon>Bacteria</taxon>
        <taxon>Pseudomonadati</taxon>
        <taxon>Pseudomonadota</taxon>
        <taxon>Gammaproteobacteria</taxon>
        <taxon>Vibrionales</taxon>
        <taxon>Vibrionaceae</taxon>
        <taxon>Enterovibrio</taxon>
    </lineage>
</organism>
<name>A0A2A5T3K0_9GAMM</name>
<keyword evidence="3" id="KW-1185">Reference proteome</keyword>
<dbReference type="Pfam" id="PF13612">
    <property type="entry name" value="DDE_Tnp_1_3"/>
    <property type="match status" value="1"/>
</dbReference>
<dbReference type="InterPro" id="IPR025668">
    <property type="entry name" value="Tnp_DDE_dom"/>
</dbReference>
<proteinExistence type="predicted"/>
<dbReference type="EMBL" id="NBYY01000015">
    <property type="protein sequence ID" value="PCS22700.1"/>
    <property type="molecule type" value="Genomic_DNA"/>
</dbReference>
<evidence type="ECO:0000313" key="3">
    <source>
        <dbReference type="Proteomes" id="UP000219020"/>
    </source>
</evidence>
<reference evidence="3" key="1">
    <citation type="submission" date="2017-04" db="EMBL/GenBank/DDBJ databases">
        <title>Genome evolution of the luminous symbionts of deep sea anglerfish.</title>
        <authorList>
            <person name="Hendry T.A."/>
        </authorList>
    </citation>
    <scope>NUCLEOTIDE SEQUENCE [LARGE SCALE GENOMIC DNA]</scope>
</reference>
<evidence type="ECO:0000313" key="2">
    <source>
        <dbReference type="EMBL" id="PCS22700.1"/>
    </source>
</evidence>
<accession>A0A2A5T3K0</accession>